<dbReference type="InterPro" id="IPR052856">
    <property type="entry name" value="SOX30_TF"/>
</dbReference>
<evidence type="ECO:0000313" key="16">
    <source>
        <dbReference type="Proteomes" id="UP001221898"/>
    </source>
</evidence>
<feature type="domain" description="HMG box" evidence="14">
    <location>
        <begin position="1"/>
        <end position="65"/>
    </location>
</feature>
<dbReference type="CDD" id="cd22033">
    <property type="entry name" value="HMG-box_SoxH_SOX30"/>
    <property type="match status" value="1"/>
</dbReference>
<comment type="function">
    <text evidence="9">Acts both as a transcriptional activator and a repressor. Binds to the DNA sequence 5'-ACAAT-3' and shows a preference for guanine residues surrounding this core motif. Binds to its own promoter and activates its own transcription. Required to activate the expression of postmeiotic genes involved in spermiogenesis. Binds to the promoter region of CTNNB1 and represses its transcription which leads to inhibition of Wnt signaling. Also inhibits Wnt signaling by binding to the CTNNB1 protein, preventing interaction of CTNNB1 with TCF7L2/TCF4.</text>
</comment>
<evidence type="ECO:0000256" key="8">
    <source>
        <dbReference type="ARBA" id="ARBA00023242"/>
    </source>
</evidence>
<dbReference type="SMART" id="SM00398">
    <property type="entry name" value="HMG"/>
    <property type="match status" value="1"/>
</dbReference>
<dbReference type="Pfam" id="PF00505">
    <property type="entry name" value="HMG_box"/>
    <property type="match status" value="1"/>
</dbReference>
<dbReference type="FunFam" id="1.10.30.10:FF:000027">
    <property type="entry name" value="Transcription factor SOX-30"/>
    <property type="match status" value="1"/>
</dbReference>
<protein>
    <recommendedName>
        <fullName evidence="11">Transcription factor SOX-30</fullName>
    </recommendedName>
</protein>
<evidence type="ECO:0000256" key="11">
    <source>
        <dbReference type="ARBA" id="ARBA00070331"/>
    </source>
</evidence>
<feature type="compositionally biased region" description="Low complexity" evidence="13">
    <location>
        <begin position="83"/>
        <end position="96"/>
    </location>
</feature>
<evidence type="ECO:0000256" key="9">
    <source>
        <dbReference type="ARBA" id="ARBA00054217"/>
    </source>
</evidence>
<keyword evidence="8 12" id="KW-0539">Nucleus</keyword>
<keyword evidence="6" id="KW-0010">Activator</keyword>
<dbReference type="AlphaFoldDB" id="A0AAD7SUG3"/>
<proteinExistence type="predicted"/>
<feature type="DNA-binding region" description="HMG box" evidence="12">
    <location>
        <begin position="1"/>
        <end position="65"/>
    </location>
</feature>
<dbReference type="PROSITE" id="PS50118">
    <property type="entry name" value="HMG_BOX_2"/>
    <property type="match status" value="1"/>
</dbReference>
<evidence type="ECO:0000256" key="10">
    <source>
        <dbReference type="ARBA" id="ARBA00063959"/>
    </source>
</evidence>
<feature type="region of interest" description="Disordered" evidence="13">
    <location>
        <begin position="81"/>
        <end position="102"/>
    </location>
</feature>
<dbReference type="InterPro" id="IPR009071">
    <property type="entry name" value="HMG_box_dom"/>
</dbReference>
<sequence>MNAFMVWSRIHRTAMSKANMDATNADISVQLGIEWSKLSEEQKRPYYEEAYRLKHKHSQEFPDWVYQPKPGKRKCYGAGVMGSTAPSSSQTPATPSIMGNSRPVSYPMVNPTTSLNKNYSTTHIVTAGHNGYAVPQVSKSMNLTLPHSTSPPVIYLQSNPLSAFQSWVKLPDRGEAGHSMALPASLPNLSEPSLSLMTKEVLSNPFQRIATTQRYYGPTPEVSIDLPLPSMPPYTSTLQLPLPNLSNLCMYGPPPLPHPTNLFPYHQAYFMPGPQLYPPCPCTYPSAYSYTELSYPAGNQVYYEDGYQRYEAMVSAFNREYMFREWGDGYGHSSSQGVPGPEFLNSASTLGLRAFEGVYSTPAAESTSCLQTVSIAQEDNEEEEQVLRIL</sequence>
<comment type="subunit">
    <text evidence="10">Interacts with CTNNB1, competitively inhibiting CTNNB1-TCF7L2/TCF4 interaction.</text>
</comment>
<evidence type="ECO:0000256" key="4">
    <source>
        <dbReference type="ARBA" id="ARBA00023015"/>
    </source>
</evidence>
<evidence type="ECO:0000313" key="15">
    <source>
        <dbReference type="EMBL" id="KAJ8408850.1"/>
    </source>
</evidence>
<evidence type="ECO:0000256" key="3">
    <source>
        <dbReference type="ARBA" id="ARBA00022491"/>
    </source>
</evidence>
<keyword evidence="16" id="KW-1185">Reference proteome</keyword>
<name>A0AAD7SUG3_9TELE</name>
<evidence type="ECO:0000256" key="12">
    <source>
        <dbReference type="PROSITE-ProRule" id="PRU00267"/>
    </source>
</evidence>
<dbReference type="GO" id="GO:0001228">
    <property type="term" value="F:DNA-binding transcription activator activity, RNA polymerase II-specific"/>
    <property type="evidence" value="ECO:0007669"/>
    <property type="project" value="UniProtKB-ARBA"/>
</dbReference>
<gene>
    <name evidence="15" type="ORF">AAFF_G00246680</name>
</gene>
<comment type="caution">
    <text evidence="15">The sequence shown here is derived from an EMBL/GenBank/DDBJ whole genome shotgun (WGS) entry which is preliminary data.</text>
</comment>
<keyword evidence="2" id="KW-0963">Cytoplasm</keyword>
<evidence type="ECO:0000259" key="14">
    <source>
        <dbReference type="PROSITE" id="PS50118"/>
    </source>
</evidence>
<accession>A0AAD7SUG3</accession>
<dbReference type="SUPFAM" id="SSF47095">
    <property type="entry name" value="HMG-box"/>
    <property type="match status" value="1"/>
</dbReference>
<keyword evidence="7" id="KW-0804">Transcription</keyword>
<keyword evidence="3" id="KW-0678">Repressor</keyword>
<evidence type="ECO:0000256" key="7">
    <source>
        <dbReference type="ARBA" id="ARBA00023163"/>
    </source>
</evidence>
<evidence type="ECO:0000256" key="2">
    <source>
        <dbReference type="ARBA" id="ARBA00022490"/>
    </source>
</evidence>
<keyword evidence="4" id="KW-0805">Transcription regulation</keyword>
<dbReference type="EMBL" id="JAINUG010000033">
    <property type="protein sequence ID" value="KAJ8408850.1"/>
    <property type="molecule type" value="Genomic_DNA"/>
</dbReference>
<dbReference type="GO" id="GO:1990837">
    <property type="term" value="F:sequence-specific double-stranded DNA binding"/>
    <property type="evidence" value="ECO:0007669"/>
    <property type="project" value="TreeGrafter"/>
</dbReference>
<evidence type="ECO:0000256" key="13">
    <source>
        <dbReference type="SAM" id="MobiDB-lite"/>
    </source>
</evidence>
<dbReference type="Proteomes" id="UP001221898">
    <property type="component" value="Unassembled WGS sequence"/>
</dbReference>
<evidence type="ECO:0000256" key="6">
    <source>
        <dbReference type="ARBA" id="ARBA00023159"/>
    </source>
</evidence>
<dbReference type="PANTHER" id="PTHR47279">
    <property type="entry name" value="TRANSCRIPTION FACTOR SOX-30"/>
    <property type="match status" value="1"/>
</dbReference>
<evidence type="ECO:0000256" key="1">
    <source>
        <dbReference type="ARBA" id="ARBA00004496"/>
    </source>
</evidence>
<evidence type="ECO:0000256" key="5">
    <source>
        <dbReference type="ARBA" id="ARBA00023125"/>
    </source>
</evidence>
<dbReference type="GO" id="GO:0005634">
    <property type="term" value="C:nucleus"/>
    <property type="evidence" value="ECO:0007669"/>
    <property type="project" value="UniProtKB-UniRule"/>
</dbReference>
<reference evidence="15" key="1">
    <citation type="journal article" date="2023" name="Science">
        <title>Genome structures resolve the early diversification of teleost fishes.</title>
        <authorList>
            <person name="Parey E."/>
            <person name="Louis A."/>
            <person name="Montfort J."/>
            <person name="Bouchez O."/>
            <person name="Roques C."/>
            <person name="Iampietro C."/>
            <person name="Lluch J."/>
            <person name="Castinel A."/>
            <person name="Donnadieu C."/>
            <person name="Desvignes T."/>
            <person name="Floi Bucao C."/>
            <person name="Jouanno E."/>
            <person name="Wen M."/>
            <person name="Mejri S."/>
            <person name="Dirks R."/>
            <person name="Jansen H."/>
            <person name="Henkel C."/>
            <person name="Chen W.J."/>
            <person name="Zahm M."/>
            <person name="Cabau C."/>
            <person name="Klopp C."/>
            <person name="Thompson A.W."/>
            <person name="Robinson-Rechavi M."/>
            <person name="Braasch I."/>
            <person name="Lecointre G."/>
            <person name="Bobe J."/>
            <person name="Postlethwait J.H."/>
            <person name="Berthelot C."/>
            <person name="Roest Crollius H."/>
            <person name="Guiguen Y."/>
        </authorList>
    </citation>
    <scope>NUCLEOTIDE SEQUENCE</scope>
    <source>
        <strain evidence="15">NC1722</strain>
    </source>
</reference>
<dbReference type="InterPro" id="IPR036910">
    <property type="entry name" value="HMG_box_dom_sf"/>
</dbReference>
<dbReference type="GO" id="GO:0005737">
    <property type="term" value="C:cytoplasm"/>
    <property type="evidence" value="ECO:0007669"/>
    <property type="project" value="UniProtKB-SubCell"/>
</dbReference>
<keyword evidence="5 12" id="KW-0238">DNA-binding</keyword>
<dbReference type="Gene3D" id="1.10.30.10">
    <property type="entry name" value="High mobility group box domain"/>
    <property type="match status" value="1"/>
</dbReference>
<organism evidence="15 16">
    <name type="scientific">Aldrovandia affinis</name>
    <dbReference type="NCBI Taxonomy" id="143900"/>
    <lineage>
        <taxon>Eukaryota</taxon>
        <taxon>Metazoa</taxon>
        <taxon>Chordata</taxon>
        <taxon>Craniata</taxon>
        <taxon>Vertebrata</taxon>
        <taxon>Euteleostomi</taxon>
        <taxon>Actinopterygii</taxon>
        <taxon>Neopterygii</taxon>
        <taxon>Teleostei</taxon>
        <taxon>Notacanthiformes</taxon>
        <taxon>Halosauridae</taxon>
        <taxon>Aldrovandia</taxon>
    </lineage>
</organism>
<dbReference type="PANTHER" id="PTHR47279:SF1">
    <property type="entry name" value="TRANSCRIPTION FACTOR SOX-30"/>
    <property type="match status" value="1"/>
</dbReference>
<comment type="subcellular location">
    <subcellularLocation>
        <location evidence="1">Cytoplasm</location>
    </subcellularLocation>
</comment>